<keyword evidence="2" id="KW-1185">Reference proteome</keyword>
<sequence length="510" mass="57944">MAQTNPNIFPPEIIREIFLHCPHDKSTLVSNATPWTLAQVNCTWRGIGCSTPELGTQIYIDSETATSRRIKEMIPEVVKRTNGRLVDIVLDFPGLHAENSKRMFQRACRAIIQYVPPFKWHSLKTGNIYPGQVRGILSTFQSAHIQKDHYVSLRRIHTTSDALPQIIEGFGHLPRWVDLCVDRMPPSLARYIPPQLTVLAIERVGGTQEVQLLCARAPDLHTLSVPQIRFRSEDGCLNIPKLQNLTLQSWPEPFSFTTCQFLYHLSISRFSYEAETIGEEMAKIHLPNLRSLVLSRCAPMDRTLVRVLHSAINLEKLTLSGHFGDHLFLSLLPGDKETIVPKLNTLIITVCPIFDNTLLRDVIRLRSLNHRCSVFRYTQPNELLMHEIDDDWSDGDAGSAVLDLRWTCRVQIGDLVRIGVKDSENLPQLVELIARIEDIVADNRDIRHEVFESLQNFPGPCDMGRMYSSSNDEDNLASRLRALGKHKKLWVELTVSEKACLFDCDTLTST</sequence>
<accession>A0AAW0CH78</accession>
<protein>
    <recommendedName>
        <fullName evidence="3">F-box domain-containing protein</fullName>
    </recommendedName>
</protein>
<organism evidence="1 2">
    <name type="scientific">Paramarasmius palmivorus</name>
    <dbReference type="NCBI Taxonomy" id="297713"/>
    <lineage>
        <taxon>Eukaryota</taxon>
        <taxon>Fungi</taxon>
        <taxon>Dikarya</taxon>
        <taxon>Basidiomycota</taxon>
        <taxon>Agaricomycotina</taxon>
        <taxon>Agaricomycetes</taxon>
        <taxon>Agaricomycetidae</taxon>
        <taxon>Agaricales</taxon>
        <taxon>Marasmiineae</taxon>
        <taxon>Marasmiaceae</taxon>
        <taxon>Paramarasmius</taxon>
    </lineage>
</organism>
<dbReference type="Proteomes" id="UP001383192">
    <property type="component" value="Unassembled WGS sequence"/>
</dbReference>
<comment type="caution">
    <text evidence="1">The sequence shown here is derived from an EMBL/GenBank/DDBJ whole genome shotgun (WGS) entry which is preliminary data.</text>
</comment>
<evidence type="ECO:0000313" key="1">
    <source>
        <dbReference type="EMBL" id="KAK7039085.1"/>
    </source>
</evidence>
<gene>
    <name evidence="1" type="ORF">VNI00_010249</name>
</gene>
<evidence type="ECO:0000313" key="2">
    <source>
        <dbReference type="Proteomes" id="UP001383192"/>
    </source>
</evidence>
<dbReference type="Gene3D" id="3.80.10.10">
    <property type="entry name" value="Ribonuclease Inhibitor"/>
    <property type="match status" value="1"/>
</dbReference>
<dbReference type="InterPro" id="IPR032675">
    <property type="entry name" value="LRR_dom_sf"/>
</dbReference>
<evidence type="ECO:0008006" key="3">
    <source>
        <dbReference type="Google" id="ProtNLM"/>
    </source>
</evidence>
<reference evidence="1 2" key="1">
    <citation type="submission" date="2024-01" db="EMBL/GenBank/DDBJ databases">
        <title>A draft genome for a cacao thread blight-causing isolate of Paramarasmius palmivorus.</title>
        <authorList>
            <person name="Baruah I.K."/>
            <person name="Bukari Y."/>
            <person name="Amoako-Attah I."/>
            <person name="Meinhardt L.W."/>
            <person name="Bailey B.A."/>
            <person name="Cohen S.P."/>
        </authorList>
    </citation>
    <scope>NUCLEOTIDE SEQUENCE [LARGE SCALE GENOMIC DNA]</scope>
    <source>
        <strain evidence="1 2">GH-12</strain>
    </source>
</reference>
<dbReference type="SUPFAM" id="SSF52047">
    <property type="entry name" value="RNI-like"/>
    <property type="match status" value="1"/>
</dbReference>
<name>A0AAW0CH78_9AGAR</name>
<proteinExistence type="predicted"/>
<dbReference type="EMBL" id="JAYKXP010000040">
    <property type="protein sequence ID" value="KAK7039085.1"/>
    <property type="molecule type" value="Genomic_DNA"/>
</dbReference>
<dbReference type="AlphaFoldDB" id="A0AAW0CH78"/>